<dbReference type="Proteomes" id="UP000316621">
    <property type="component" value="Chromosome 2"/>
</dbReference>
<feature type="compositionally biased region" description="Acidic residues" evidence="1">
    <location>
        <begin position="30"/>
        <end position="50"/>
    </location>
</feature>
<accession>A0A4Y7IVK8</accession>
<evidence type="ECO:0000313" key="2">
    <source>
        <dbReference type="EMBL" id="RZC52727.1"/>
    </source>
</evidence>
<evidence type="ECO:0000256" key="1">
    <source>
        <dbReference type="SAM" id="MobiDB-lite"/>
    </source>
</evidence>
<proteinExistence type="predicted"/>
<sequence length="66" mass="7625">MPKETNETEQSNMVGLLTIVGDVEVCGRDEDLDVEGQNDEDDYDDDDMEDENFVLDYPSFLLKKKY</sequence>
<evidence type="ECO:0000313" key="3">
    <source>
        <dbReference type="Proteomes" id="UP000316621"/>
    </source>
</evidence>
<keyword evidence="3" id="KW-1185">Reference proteome</keyword>
<name>A0A4Y7IVK8_PAPSO</name>
<dbReference type="Gramene" id="RZC52727">
    <property type="protein sequence ID" value="RZC52727"/>
    <property type="gene ID" value="C5167_021149"/>
</dbReference>
<feature type="region of interest" description="Disordered" evidence="1">
    <location>
        <begin position="29"/>
        <end position="50"/>
    </location>
</feature>
<dbReference type="AlphaFoldDB" id="A0A4Y7IVK8"/>
<reference evidence="2 3" key="1">
    <citation type="journal article" date="2018" name="Science">
        <title>The opium poppy genome and morphinan production.</title>
        <authorList>
            <person name="Guo L."/>
            <person name="Winzer T."/>
            <person name="Yang X."/>
            <person name="Li Y."/>
            <person name="Ning Z."/>
            <person name="He Z."/>
            <person name="Teodor R."/>
            <person name="Lu Y."/>
            <person name="Bowser T.A."/>
            <person name="Graham I.A."/>
            <person name="Ye K."/>
        </authorList>
    </citation>
    <scope>NUCLEOTIDE SEQUENCE [LARGE SCALE GENOMIC DNA]</scope>
    <source>
        <strain evidence="3">cv. HN1</strain>
        <tissue evidence="2">Leaves</tissue>
    </source>
</reference>
<protein>
    <submittedName>
        <fullName evidence="2">Uncharacterized protein</fullName>
    </submittedName>
</protein>
<dbReference type="EMBL" id="CM010716">
    <property type="protein sequence ID" value="RZC52727.1"/>
    <property type="molecule type" value="Genomic_DNA"/>
</dbReference>
<gene>
    <name evidence="2" type="ORF">C5167_021149</name>
</gene>
<organism evidence="2 3">
    <name type="scientific">Papaver somniferum</name>
    <name type="common">Opium poppy</name>
    <dbReference type="NCBI Taxonomy" id="3469"/>
    <lineage>
        <taxon>Eukaryota</taxon>
        <taxon>Viridiplantae</taxon>
        <taxon>Streptophyta</taxon>
        <taxon>Embryophyta</taxon>
        <taxon>Tracheophyta</taxon>
        <taxon>Spermatophyta</taxon>
        <taxon>Magnoliopsida</taxon>
        <taxon>Ranunculales</taxon>
        <taxon>Papaveraceae</taxon>
        <taxon>Papaveroideae</taxon>
        <taxon>Papaver</taxon>
    </lineage>
</organism>